<dbReference type="InterPro" id="IPR002716">
    <property type="entry name" value="PIN_dom"/>
</dbReference>
<dbReference type="PANTHER" id="PTHR42188">
    <property type="entry name" value="23S RRNA-SPECIFIC ENDONUCLEASE VAPC20"/>
    <property type="match status" value="1"/>
</dbReference>
<evidence type="ECO:0000313" key="2">
    <source>
        <dbReference type="EMBL" id="TWT87744.1"/>
    </source>
</evidence>
<dbReference type="GO" id="GO:0016075">
    <property type="term" value="P:rRNA catabolic process"/>
    <property type="evidence" value="ECO:0007669"/>
    <property type="project" value="TreeGrafter"/>
</dbReference>
<feature type="domain" description="PIN" evidence="1">
    <location>
        <begin position="4"/>
        <end position="128"/>
    </location>
</feature>
<dbReference type="AlphaFoldDB" id="A0A5C5ZK00"/>
<organism evidence="2 3">
    <name type="scientific">Pseudobythopirellula maris</name>
    <dbReference type="NCBI Taxonomy" id="2527991"/>
    <lineage>
        <taxon>Bacteria</taxon>
        <taxon>Pseudomonadati</taxon>
        <taxon>Planctomycetota</taxon>
        <taxon>Planctomycetia</taxon>
        <taxon>Pirellulales</taxon>
        <taxon>Lacipirellulaceae</taxon>
        <taxon>Pseudobythopirellula</taxon>
    </lineage>
</organism>
<comment type="caution">
    <text evidence="2">The sequence shown here is derived from an EMBL/GenBank/DDBJ whole genome shotgun (WGS) entry which is preliminary data.</text>
</comment>
<name>A0A5C5ZK00_9BACT</name>
<accession>A0A5C5ZK00</accession>
<dbReference type="Gene3D" id="3.40.50.1010">
    <property type="entry name" value="5'-nuclease"/>
    <property type="match status" value="1"/>
</dbReference>
<proteinExistence type="predicted"/>
<dbReference type="SUPFAM" id="SSF88723">
    <property type="entry name" value="PIN domain-like"/>
    <property type="match status" value="1"/>
</dbReference>
<dbReference type="InterPro" id="IPR029060">
    <property type="entry name" value="PIN-like_dom_sf"/>
</dbReference>
<dbReference type="OrthoDB" id="290384at2"/>
<dbReference type="Pfam" id="PF01850">
    <property type="entry name" value="PIN"/>
    <property type="match status" value="1"/>
</dbReference>
<keyword evidence="3" id="KW-1185">Reference proteome</keyword>
<gene>
    <name evidence="2" type="ORF">Mal64_32870</name>
</gene>
<evidence type="ECO:0000259" key="1">
    <source>
        <dbReference type="Pfam" id="PF01850"/>
    </source>
</evidence>
<dbReference type="EMBL" id="SJPQ01000003">
    <property type="protein sequence ID" value="TWT87744.1"/>
    <property type="molecule type" value="Genomic_DNA"/>
</dbReference>
<dbReference type="RefSeq" id="WP_146402157.1">
    <property type="nucleotide sequence ID" value="NZ_SJPQ01000003.1"/>
</dbReference>
<dbReference type="GO" id="GO:0004521">
    <property type="term" value="F:RNA endonuclease activity"/>
    <property type="evidence" value="ECO:0007669"/>
    <property type="project" value="InterPro"/>
</dbReference>
<evidence type="ECO:0000313" key="3">
    <source>
        <dbReference type="Proteomes" id="UP000315440"/>
    </source>
</evidence>
<reference evidence="2 3" key="1">
    <citation type="submission" date="2019-02" db="EMBL/GenBank/DDBJ databases">
        <title>Deep-cultivation of Planctomycetes and their phenomic and genomic characterization uncovers novel biology.</title>
        <authorList>
            <person name="Wiegand S."/>
            <person name="Jogler M."/>
            <person name="Boedeker C."/>
            <person name="Pinto D."/>
            <person name="Vollmers J."/>
            <person name="Rivas-Marin E."/>
            <person name="Kohn T."/>
            <person name="Peeters S.H."/>
            <person name="Heuer A."/>
            <person name="Rast P."/>
            <person name="Oberbeckmann S."/>
            <person name="Bunk B."/>
            <person name="Jeske O."/>
            <person name="Meyerdierks A."/>
            <person name="Storesund J.E."/>
            <person name="Kallscheuer N."/>
            <person name="Luecker S."/>
            <person name="Lage O.M."/>
            <person name="Pohl T."/>
            <person name="Merkel B.J."/>
            <person name="Hornburger P."/>
            <person name="Mueller R.-W."/>
            <person name="Bruemmer F."/>
            <person name="Labrenz M."/>
            <person name="Spormann A.M."/>
            <person name="Op Den Camp H."/>
            <person name="Overmann J."/>
            <person name="Amann R."/>
            <person name="Jetten M.S.M."/>
            <person name="Mascher T."/>
            <person name="Medema M.H."/>
            <person name="Devos D.P."/>
            <person name="Kaster A.-K."/>
            <person name="Ovreas L."/>
            <person name="Rohde M."/>
            <person name="Galperin M.Y."/>
            <person name="Jogler C."/>
        </authorList>
    </citation>
    <scope>NUCLEOTIDE SEQUENCE [LARGE SCALE GENOMIC DNA]</scope>
    <source>
        <strain evidence="2 3">Mal64</strain>
    </source>
</reference>
<sequence length="133" mass="14889">MRPVFLDTVGVIALLNRSDQWRPAALEAYEKLRKERREFLATTFVLLEAGNAVARTPLRGRVFALASSMSSEGRLITPDESDWEQAWRAYETAHAGGPSIVDCVSFQIMRRLGLSEVFTNDAHFAAAGFRPLF</sequence>
<dbReference type="InterPro" id="IPR039018">
    <property type="entry name" value="VapC20-like"/>
</dbReference>
<dbReference type="Proteomes" id="UP000315440">
    <property type="component" value="Unassembled WGS sequence"/>
</dbReference>
<dbReference type="PANTHER" id="PTHR42188:SF1">
    <property type="entry name" value="23S RRNA-SPECIFIC ENDONUCLEASE VAPC20"/>
    <property type="match status" value="1"/>
</dbReference>
<protein>
    <recommendedName>
        <fullName evidence="1">PIN domain-containing protein</fullName>
    </recommendedName>
</protein>